<keyword evidence="3" id="KW-1185">Reference proteome</keyword>
<reference evidence="2 3" key="1">
    <citation type="submission" date="2016-11" db="EMBL/GenBank/DDBJ databases">
        <title>Description of two novel members of the family Erysipelotrichaceae: Ileibacterium lipovorans gen. nov., sp. nov. and Dubosiella newyorkensis, gen. nov., sp. nov.</title>
        <authorList>
            <person name="Cox L.M."/>
            <person name="Sohn J."/>
            <person name="Tyrrell K.L."/>
            <person name="Citron D.M."/>
            <person name="Lawson P.A."/>
            <person name="Patel N.B."/>
            <person name="Iizumi T."/>
            <person name="Perez-Perez G.I."/>
            <person name="Goldstein E.J."/>
            <person name="Blaser M.J."/>
        </authorList>
    </citation>
    <scope>NUCLEOTIDE SEQUENCE [LARGE SCALE GENOMIC DNA]</scope>
    <source>
        <strain evidence="2 3">NYU-BL-A4</strain>
    </source>
</reference>
<sequence>MKQYLNWSIFYAFAGLAAGVFYREFTKINQFTNISTLGKVHGHLLLLGMVMFLIVALFSTKFDLEQAKHFSLFMILYNGGLILSAIMMIIRGILQVKAIALSAMANGMISGIAGLGHMAMGIGLLIFLFILRKLASDQ</sequence>
<keyword evidence="1" id="KW-0812">Transmembrane</keyword>
<dbReference type="OrthoDB" id="1644899at2"/>
<gene>
    <name evidence="2" type="ORF">BO225_03515</name>
</gene>
<dbReference type="GeneID" id="78275016"/>
<dbReference type="RefSeq" id="WP_076340902.1">
    <property type="nucleotide sequence ID" value="NZ_CAMRDH010000080.1"/>
</dbReference>
<evidence type="ECO:0008006" key="4">
    <source>
        <dbReference type="Google" id="ProtNLM"/>
    </source>
</evidence>
<evidence type="ECO:0000256" key="1">
    <source>
        <dbReference type="SAM" id="Phobius"/>
    </source>
</evidence>
<dbReference type="AlphaFoldDB" id="A0A1U7NNZ1"/>
<keyword evidence="1" id="KW-1133">Transmembrane helix</keyword>
<organism evidence="2 3">
    <name type="scientific">Dubosiella newyorkensis</name>
    <dbReference type="NCBI Taxonomy" id="1862672"/>
    <lineage>
        <taxon>Bacteria</taxon>
        <taxon>Bacillati</taxon>
        <taxon>Bacillota</taxon>
        <taxon>Erysipelotrichia</taxon>
        <taxon>Erysipelotrichales</taxon>
        <taxon>Erysipelotrichaceae</taxon>
        <taxon>Dubosiella</taxon>
    </lineage>
</organism>
<evidence type="ECO:0000313" key="3">
    <source>
        <dbReference type="Proteomes" id="UP000186705"/>
    </source>
</evidence>
<keyword evidence="1" id="KW-0472">Membrane</keyword>
<dbReference type="InterPro" id="IPR021299">
    <property type="entry name" value="DUF2871"/>
</dbReference>
<feature type="transmembrane region" description="Helical" evidence="1">
    <location>
        <begin position="106"/>
        <end position="131"/>
    </location>
</feature>
<accession>A0A1U7NNZ1</accession>
<feature type="transmembrane region" description="Helical" evidence="1">
    <location>
        <begin position="42"/>
        <end position="60"/>
    </location>
</feature>
<feature type="transmembrane region" description="Helical" evidence="1">
    <location>
        <begin position="72"/>
        <end position="94"/>
    </location>
</feature>
<dbReference type="STRING" id="1862672.BO225_03515"/>
<dbReference type="Proteomes" id="UP000186705">
    <property type="component" value="Unassembled WGS sequence"/>
</dbReference>
<name>A0A1U7NNZ1_9FIRM</name>
<protein>
    <recommendedName>
        <fullName evidence="4">DUF2871 domain-containing protein</fullName>
    </recommendedName>
</protein>
<comment type="caution">
    <text evidence="2">The sequence shown here is derived from an EMBL/GenBank/DDBJ whole genome shotgun (WGS) entry which is preliminary data.</text>
</comment>
<dbReference type="Pfam" id="PF11070">
    <property type="entry name" value="DUF2871"/>
    <property type="match status" value="1"/>
</dbReference>
<dbReference type="EMBL" id="MPKA01000054">
    <property type="protein sequence ID" value="OLU47196.1"/>
    <property type="molecule type" value="Genomic_DNA"/>
</dbReference>
<proteinExistence type="predicted"/>
<evidence type="ECO:0000313" key="2">
    <source>
        <dbReference type="EMBL" id="OLU47196.1"/>
    </source>
</evidence>
<feature type="transmembrane region" description="Helical" evidence="1">
    <location>
        <begin position="5"/>
        <end position="22"/>
    </location>
</feature>